<evidence type="ECO:0000256" key="1">
    <source>
        <dbReference type="ARBA" id="ARBA00007637"/>
    </source>
</evidence>
<dbReference type="AlphaFoldDB" id="A0A1N7CL50"/>
<dbReference type="Proteomes" id="UP000186096">
    <property type="component" value="Unassembled WGS sequence"/>
</dbReference>
<evidence type="ECO:0000313" key="3">
    <source>
        <dbReference type="EMBL" id="SIR64378.1"/>
    </source>
</evidence>
<name>A0A1N7CL50_9ACTN</name>
<dbReference type="RefSeq" id="WP_143734384.1">
    <property type="nucleotide sequence ID" value="NZ_FTNI01000012.1"/>
</dbReference>
<dbReference type="InterPro" id="IPR036291">
    <property type="entry name" value="NAD(P)-bd_dom_sf"/>
</dbReference>
<dbReference type="Pfam" id="PF01370">
    <property type="entry name" value="Epimerase"/>
    <property type="match status" value="1"/>
</dbReference>
<dbReference type="CDD" id="cd08946">
    <property type="entry name" value="SDR_e"/>
    <property type="match status" value="1"/>
</dbReference>
<proteinExistence type="inferred from homology"/>
<reference evidence="4" key="1">
    <citation type="submission" date="2017-01" db="EMBL/GenBank/DDBJ databases">
        <authorList>
            <person name="Varghese N."/>
            <person name="Submissions S."/>
        </authorList>
    </citation>
    <scope>NUCLEOTIDE SEQUENCE [LARGE SCALE GENOMIC DNA]</scope>
    <source>
        <strain evidence="4">ATCC 12950</strain>
    </source>
</reference>
<evidence type="ECO:0000259" key="2">
    <source>
        <dbReference type="Pfam" id="PF01370"/>
    </source>
</evidence>
<protein>
    <submittedName>
        <fullName evidence="3">Nucleoside-diphosphate-sugar epimerase</fullName>
    </submittedName>
</protein>
<comment type="similarity">
    <text evidence="1">Belongs to the NAD(P)-dependent epimerase/dehydratase family.</text>
</comment>
<feature type="domain" description="NAD-dependent epimerase/dehydratase" evidence="2">
    <location>
        <begin position="11"/>
        <end position="234"/>
    </location>
</feature>
<keyword evidence="4" id="KW-1185">Reference proteome</keyword>
<organism evidence="3 4">
    <name type="scientific">Microbispora rosea</name>
    <dbReference type="NCBI Taxonomy" id="58117"/>
    <lineage>
        <taxon>Bacteria</taxon>
        <taxon>Bacillati</taxon>
        <taxon>Actinomycetota</taxon>
        <taxon>Actinomycetes</taxon>
        <taxon>Streptosporangiales</taxon>
        <taxon>Streptosporangiaceae</taxon>
        <taxon>Microbispora</taxon>
    </lineage>
</organism>
<accession>A0A1N7CL50</accession>
<sequence length="314" mass="32983">MFPDLHRPIALAGAGGYLGEAVLGQIAVRCPGAAVRVLDVRPPAPVAGLDLEHVQGSPAAPQALGLLMRGAGVALHLGLRARRVHPRRSTDGEAMTAFVAAAAAQAVPHLLYCSSGEVYGEGARRALTEDDPVVAHSPLARLQIRGESLVREFVETDGRSATVLRPFGTYGPGQPIGSMIGRLLHDARLGLPVAVPGDGTQLRAFTYVDDVARGIVTALCRDNRGREPYAVYNLASPEIFSLRDLARQVLSVTGGRGGVVPRPRHLHGQVATQVPCVEKAAEELGFHATTLLTQGLSLCALHADLAAERQSAVA</sequence>
<evidence type="ECO:0000313" key="4">
    <source>
        <dbReference type="Proteomes" id="UP000186096"/>
    </source>
</evidence>
<dbReference type="OrthoDB" id="3505012at2"/>
<dbReference type="EMBL" id="FTNI01000012">
    <property type="protein sequence ID" value="SIR64378.1"/>
    <property type="molecule type" value="Genomic_DNA"/>
</dbReference>
<dbReference type="Gene3D" id="3.40.50.720">
    <property type="entry name" value="NAD(P)-binding Rossmann-like Domain"/>
    <property type="match status" value="1"/>
</dbReference>
<dbReference type="InterPro" id="IPR001509">
    <property type="entry name" value="Epimerase_deHydtase"/>
</dbReference>
<dbReference type="PANTHER" id="PTHR43000">
    <property type="entry name" value="DTDP-D-GLUCOSE 4,6-DEHYDRATASE-RELATED"/>
    <property type="match status" value="1"/>
</dbReference>
<dbReference type="SUPFAM" id="SSF51735">
    <property type="entry name" value="NAD(P)-binding Rossmann-fold domains"/>
    <property type="match status" value="1"/>
</dbReference>
<gene>
    <name evidence="3" type="ORF">SAMN05421833_11262</name>
</gene>
<dbReference type="STRING" id="58117.SAMN05421833_11262"/>